<dbReference type="CDD" id="cd01949">
    <property type="entry name" value="GGDEF"/>
    <property type="match status" value="1"/>
</dbReference>
<dbReference type="InterPro" id="IPR029787">
    <property type="entry name" value="Nucleotide_cyclase"/>
</dbReference>
<dbReference type="GO" id="GO:0043709">
    <property type="term" value="P:cell adhesion involved in single-species biofilm formation"/>
    <property type="evidence" value="ECO:0007669"/>
    <property type="project" value="TreeGrafter"/>
</dbReference>
<dbReference type="SUPFAM" id="SSF55073">
    <property type="entry name" value="Nucleotide cyclase"/>
    <property type="match status" value="1"/>
</dbReference>
<dbReference type="InterPro" id="IPR043128">
    <property type="entry name" value="Rev_trsase/Diguanyl_cyclase"/>
</dbReference>
<dbReference type="GO" id="GO:1902201">
    <property type="term" value="P:negative regulation of bacterial-type flagellum-dependent cell motility"/>
    <property type="evidence" value="ECO:0007669"/>
    <property type="project" value="TreeGrafter"/>
</dbReference>
<gene>
    <name evidence="7" type="ORF">CO704_20580</name>
</gene>
<accession>A0A291E338</accession>
<dbReference type="InterPro" id="IPR000160">
    <property type="entry name" value="GGDEF_dom"/>
</dbReference>
<evidence type="ECO:0000256" key="3">
    <source>
        <dbReference type="ARBA" id="ARBA00012528"/>
    </source>
</evidence>
<name>A0A291E338_9ENTR</name>
<keyword evidence="4" id="KW-0342">GTP-binding</keyword>
<comment type="cofactor">
    <cofactor evidence="1">
        <name>Mg(2+)</name>
        <dbReference type="ChEBI" id="CHEBI:18420"/>
    </cofactor>
</comment>
<dbReference type="PANTHER" id="PTHR45138">
    <property type="entry name" value="REGULATORY COMPONENTS OF SENSORY TRANSDUCTION SYSTEM"/>
    <property type="match status" value="1"/>
</dbReference>
<feature type="domain" description="GGDEF" evidence="6">
    <location>
        <begin position="159"/>
        <end position="291"/>
    </location>
</feature>
<dbReference type="EC" id="2.7.7.65" evidence="3"/>
<dbReference type="Proteomes" id="UP000217979">
    <property type="component" value="Chromosome"/>
</dbReference>
<dbReference type="Gene3D" id="1.20.120.30">
    <property type="entry name" value="Aspartate receptor, ligand-binding domain"/>
    <property type="match status" value="1"/>
</dbReference>
<dbReference type="PROSITE" id="PS50887">
    <property type="entry name" value="GGDEF"/>
    <property type="match status" value="1"/>
</dbReference>
<evidence type="ECO:0000256" key="2">
    <source>
        <dbReference type="ARBA" id="ARBA00004665"/>
    </source>
</evidence>
<dbReference type="FunFam" id="3.30.70.270:FF:000001">
    <property type="entry name" value="Diguanylate cyclase domain protein"/>
    <property type="match status" value="1"/>
</dbReference>
<dbReference type="GO" id="GO:0005886">
    <property type="term" value="C:plasma membrane"/>
    <property type="evidence" value="ECO:0007669"/>
    <property type="project" value="TreeGrafter"/>
</dbReference>
<dbReference type="PANTHER" id="PTHR45138:SF9">
    <property type="entry name" value="DIGUANYLATE CYCLASE DGCM-RELATED"/>
    <property type="match status" value="1"/>
</dbReference>
<dbReference type="InterPro" id="IPR050469">
    <property type="entry name" value="Diguanylate_Cyclase"/>
</dbReference>
<dbReference type="GO" id="GO:0052621">
    <property type="term" value="F:diguanylate cyclase activity"/>
    <property type="evidence" value="ECO:0007669"/>
    <property type="project" value="UniProtKB-EC"/>
</dbReference>
<dbReference type="NCBIfam" id="TIGR00254">
    <property type="entry name" value="GGDEF"/>
    <property type="match status" value="1"/>
</dbReference>
<dbReference type="SMART" id="SM00267">
    <property type="entry name" value="GGDEF"/>
    <property type="match status" value="1"/>
</dbReference>
<evidence type="ECO:0000256" key="5">
    <source>
        <dbReference type="ARBA" id="ARBA00034247"/>
    </source>
</evidence>
<sequence>MTINIKDIDSSLSELNIAIRDHYNWANKCLRLSLLGGEPDKEINDLHAHQHCRFSRWLTQRMQGVSLDRELILLIDKHHIAMHAAARALMLSIIARQVSAELLNHYNEAQQQFISSIDQYKEYLFSYRNLYDALTGLPLRHLMYQEFPLIRSRCERAERSLYLLILDIDRFKTINDTWGHNAGDDVLRSVASILKEATRNEERIYRFGGEEFIMLLEASSREQAEGAGKRICQHLASHPVSVDDQAIRVTVTGGLTFVSADDSLHSAIGRADKAMYYGKNTGRNRCILALSDEEMVTLE</sequence>
<dbReference type="EMBL" id="CP023525">
    <property type="protein sequence ID" value="ATF94319.1"/>
    <property type="molecule type" value="Genomic_DNA"/>
</dbReference>
<comment type="pathway">
    <text evidence="2">Purine metabolism; 3',5'-cyclic di-GMP biosynthesis.</text>
</comment>
<evidence type="ECO:0000256" key="1">
    <source>
        <dbReference type="ARBA" id="ARBA00001946"/>
    </source>
</evidence>
<organism evidence="7 8">
    <name type="scientific">Cedecea neteri</name>
    <dbReference type="NCBI Taxonomy" id="158822"/>
    <lineage>
        <taxon>Bacteria</taxon>
        <taxon>Pseudomonadati</taxon>
        <taxon>Pseudomonadota</taxon>
        <taxon>Gammaproteobacteria</taxon>
        <taxon>Enterobacterales</taxon>
        <taxon>Enterobacteriaceae</taxon>
        <taxon>Cedecea</taxon>
    </lineage>
</organism>
<evidence type="ECO:0000313" key="8">
    <source>
        <dbReference type="Proteomes" id="UP000217979"/>
    </source>
</evidence>
<evidence type="ECO:0000256" key="4">
    <source>
        <dbReference type="ARBA" id="ARBA00023134"/>
    </source>
</evidence>
<reference evidence="7 8" key="1">
    <citation type="submission" date="2017-09" db="EMBL/GenBank/DDBJ databases">
        <title>FDA dAtabase for Regulatory Grade micrObial Sequences (FDA-ARGOS): Supporting development and validation of Infectious Disease Dx tests.</title>
        <authorList>
            <person name="Minogue T."/>
            <person name="Wolcott M."/>
            <person name="Wasieloski L."/>
            <person name="Aguilar W."/>
            <person name="Moore D."/>
            <person name="Tallon L."/>
            <person name="Sadzewicz L."/>
            <person name="Ott S."/>
            <person name="Zhao X."/>
            <person name="Nagaraj S."/>
            <person name="Vavikolanu K."/>
            <person name="Aluvathingal J."/>
            <person name="Nadendla S."/>
            <person name="Sichtig H."/>
        </authorList>
    </citation>
    <scope>NUCLEOTIDE SEQUENCE [LARGE SCALE GENOMIC DNA]</scope>
    <source>
        <strain evidence="7 8">FDAARGOS_392</strain>
    </source>
</reference>
<dbReference type="Gene3D" id="3.30.70.270">
    <property type="match status" value="1"/>
</dbReference>
<keyword evidence="4" id="KW-0547">Nucleotide-binding</keyword>
<dbReference type="RefSeq" id="WP_061274365.1">
    <property type="nucleotide sequence ID" value="NZ_CP023525.1"/>
</dbReference>
<evidence type="ECO:0000259" key="6">
    <source>
        <dbReference type="PROSITE" id="PS50887"/>
    </source>
</evidence>
<dbReference type="NCBIfam" id="NF007380">
    <property type="entry name" value="PRK09894.1"/>
    <property type="match status" value="1"/>
</dbReference>
<evidence type="ECO:0000313" key="7">
    <source>
        <dbReference type="EMBL" id="ATF94319.1"/>
    </source>
</evidence>
<dbReference type="AlphaFoldDB" id="A0A291E338"/>
<proteinExistence type="predicted"/>
<dbReference type="Pfam" id="PF00990">
    <property type="entry name" value="GGDEF"/>
    <property type="match status" value="1"/>
</dbReference>
<comment type="catalytic activity">
    <reaction evidence="5">
        <text>2 GTP = 3',3'-c-di-GMP + 2 diphosphate</text>
        <dbReference type="Rhea" id="RHEA:24898"/>
        <dbReference type="ChEBI" id="CHEBI:33019"/>
        <dbReference type="ChEBI" id="CHEBI:37565"/>
        <dbReference type="ChEBI" id="CHEBI:58805"/>
        <dbReference type="EC" id="2.7.7.65"/>
    </reaction>
</comment>
<protein>
    <recommendedName>
        <fullName evidence="3">diguanylate cyclase</fullName>
        <ecNumber evidence="3">2.7.7.65</ecNumber>
    </recommendedName>
</protein>
<dbReference type="GO" id="GO:0005525">
    <property type="term" value="F:GTP binding"/>
    <property type="evidence" value="ECO:0007669"/>
    <property type="project" value="UniProtKB-KW"/>
</dbReference>